<dbReference type="InterPro" id="IPR054402">
    <property type="entry name" value="Tt1218-like_dom"/>
</dbReference>
<dbReference type="Proteomes" id="UP001287445">
    <property type="component" value="Unassembled WGS sequence"/>
</dbReference>
<evidence type="ECO:0000313" key="4">
    <source>
        <dbReference type="Proteomes" id="UP001287445"/>
    </source>
</evidence>
<gene>
    <name evidence="3" type="primary">pilV</name>
    <name evidence="3" type="ORF">SGN30_06590</name>
</gene>
<sequence length="253" mass="27252">MLNLEKSFFQSRIIEIGLPPLLSMNIHHGLQIRHAAPAPRTTMKTIRMANIQSGISLIESLVAIVVMSLGILGILGLQLRNLADTQTSLNRAQAIRLIEDLSEKIQANPNGLGSLSAYESTWNDTPTGTCATDGCTLSEMGAYDVKQWKEAVKATLPKGDAAIFISAVDSAAENRRQLGVMVAWKANEKEHKAADGSNDEKYTEPFAPANTGSASISCPDGLICHLQYIQPNQRCTPFPMGSSDGKVPVYCPG</sequence>
<feature type="domain" description="Type IV pilin Tt1218-like" evidence="2">
    <location>
        <begin position="77"/>
        <end position="145"/>
    </location>
</feature>
<dbReference type="InterPro" id="IPR012902">
    <property type="entry name" value="N_methyl_site"/>
</dbReference>
<evidence type="ECO:0000313" key="3">
    <source>
        <dbReference type="EMBL" id="MDX4953087.1"/>
    </source>
</evidence>
<dbReference type="EMBL" id="JAWWMZ010000002">
    <property type="protein sequence ID" value="MDX4953087.1"/>
    <property type="molecule type" value="Genomic_DNA"/>
</dbReference>
<dbReference type="PROSITE" id="PS00409">
    <property type="entry name" value="PROKAR_NTER_METHYL"/>
    <property type="match status" value="1"/>
</dbReference>
<keyword evidence="1" id="KW-1133">Transmembrane helix</keyword>
<feature type="transmembrane region" description="Helical" evidence="1">
    <location>
        <begin position="57"/>
        <end position="79"/>
    </location>
</feature>
<name>A0AAJ2V9B1_DELAC</name>
<protein>
    <submittedName>
        <fullName evidence="3">Type IV pilus modification protein PilV</fullName>
    </submittedName>
</protein>
<dbReference type="AlphaFoldDB" id="A0AAJ2V9B1"/>
<organism evidence="3 4">
    <name type="scientific">Delftia acidovorans</name>
    <name type="common">Pseudomonas acidovorans</name>
    <name type="synonym">Comamonas acidovorans</name>
    <dbReference type="NCBI Taxonomy" id="80866"/>
    <lineage>
        <taxon>Bacteria</taxon>
        <taxon>Pseudomonadati</taxon>
        <taxon>Pseudomonadota</taxon>
        <taxon>Betaproteobacteria</taxon>
        <taxon>Burkholderiales</taxon>
        <taxon>Comamonadaceae</taxon>
        <taxon>Delftia</taxon>
    </lineage>
</organism>
<accession>A0AAJ2V9B1</accession>
<dbReference type="RefSeq" id="WP_319072405.1">
    <property type="nucleotide sequence ID" value="NZ_JAWWMZ010000002.1"/>
</dbReference>
<evidence type="ECO:0000259" key="2">
    <source>
        <dbReference type="Pfam" id="PF22150"/>
    </source>
</evidence>
<dbReference type="InterPro" id="IPR013362">
    <property type="entry name" value="Pilus_4_PilV"/>
</dbReference>
<keyword evidence="1" id="KW-0472">Membrane</keyword>
<reference evidence="3" key="1">
    <citation type="submission" date="2023-11" db="EMBL/GenBank/DDBJ databases">
        <title>Identification and selenium tolerance of Delftia acidovorans R3-25.</title>
        <authorList>
            <person name="Zhang S."/>
            <person name="Liu Y."/>
            <person name="Guo Y."/>
        </authorList>
    </citation>
    <scope>NUCLEOTIDE SEQUENCE</scope>
    <source>
        <strain evidence="3">R3-25</strain>
    </source>
</reference>
<keyword evidence="1" id="KW-0812">Transmembrane</keyword>
<dbReference type="Pfam" id="PF22150">
    <property type="entry name" value="Tt1218-like"/>
    <property type="match status" value="1"/>
</dbReference>
<evidence type="ECO:0000256" key="1">
    <source>
        <dbReference type="SAM" id="Phobius"/>
    </source>
</evidence>
<dbReference type="NCBIfam" id="TIGR02523">
    <property type="entry name" value="type_IV_pilV"/>
    <property type="match status" value="1"/>
</dbReference>
<comment type="caution">
    <text evidence="3">The sequence shown here is derived from an EMBL/GenBank/DDBJ whole genome shotgun (WGS) entry which is preliminary data.</text>
</comment>
<proteinExistence type="predicted"/>